<dbReference type="PANTHER" id="PTHR11785">
    <property type="entry name" value="AMINO ACID TRANSPORTER"/>
    <property type="match status" value="1"/>
</dbReference>
<evidence type="ECO:0000256" key="1">
    <source>
        <dbReference type="ARBA" id="ARBA00004141"/>
    </source>
</evidence>
<feature type="transmembrane region" description="Helical" evidence="5">
    <location>
        <begin position="168"/>
        <end position="186"/>
    </location>
</feature>
<keyword evidence="7" id="KW-1185">Reference proteome</keyword>
<feature type="transmembrane region" description="Helical" evidence="5">
    <location>
        <begin position="212"/>
        <end position="231"/>
    </location>
</feature>
<dbReference type="AlphaFoldDB" id="A0A4R6IFL5"/>
<comment type="subcellular location">
    <subcellularLocation>
        <location evidence="1">Membrane</location>
        <topology evidence="1">Multi-pass membrane protein</topology>
    </subcellularLocation>
</comment>
<evidence type="ECO:0000256" key="2">
    <source>
        <dbReference type="ARBA" id="ARBA00022692"/>
    </source>
</evidence>
<comment type="caution">
    <text evidence="6">The sequence shown here is derived from an EMBL/GenBank/DDBJ whole genome shotgun (WGS) entry which is preliminary data.</text>
</comment>
<dbReference type="Pfam" id="PF13520">
    <property type="entry name" value="AA_permease_2"/>
    <property type="match status" value="1"/>
</dbReference>
<dbReference type="EMBL" id="SNWN01000010">
    <property type="protein sequence ID" value="TDO20488.1"/>
    <property type="molecule type" value="Genomic_DNA"/>
</dbReference>
<organism evidence="6 7">
    <name type="scientific">Mycoplasma testudineum</name>
    <dbReference type="NCBI Taxonomy" id="244584"/>
    <lineage>
        <taxon>Bacteria</taxon>
        <taxon>Bacillati</taxon>
        <taxon>Mycoplasmatota</taxon>
        <taxon>Mollicutes</taxon>
        <taxon>Mycoplasmataceae</taxon>
        <taxon>Mycoplasma</taxon>
    </lineage>
</organism>
<evidence type="ECO:0000256" key="4">
    <source>
        <dbReference type="ARBA" id="ARBA00023136"/>
    </source>
</evidence>
<proteinExistence type="predicted"/>
<dbReference type="PANTHER" id="PTHR11785:SF512">
    <property type="entry name" value="SOBREMESA, ISOFORM B"/>
    <property type="match status" value="1"/>
</dbReference>
<keyword evidence="4 5" id="KW-0472">Membrane</keyword>
<keyword evidence="2 5" id="KW-0812">Transmembrane</keyword>
<evidence type="ECO:0000313" key="6">
    <source>
        <dbReference type="EMBL" id="TDO20488.1"/>
    </source>
</evidence>
<feature type="transmembrane region" description="Helical" evidence="5">
    <location>
        <begin position="135"/>
        <end position="156"/>
    </location>
</feature>
<protein>
    <submittedName>
        <fullName evidence="6">Amino acid transporter</fullName>
    </submittedName>
</protein>
<feature type="transmembrane region" description="Helical" evidence="5">
    <location>
        <begin position="287"/>
        <end position="304"/>
    </location>
</feature>
<evidence type="ECO:0000256" key="3">
    <source>
        <dbReference type="ARBA" id="ARBA00022989"/>
    </source>
</evidence>
<dbReference type="GO" id="GO:0016020">
    <property type="term" value="C:membrane"/>
    <property type="evidence" value="ECO:0007669"/>
    <property type="project" value="UniProtKB-SubCell"/>
</dbReference>
<dbReference type="GO" id="GO:0015179">
    <property type="term" value="F:L-amino acid transmembrane transporter activity"/>
    <property type="evidence" value="ECO:0007669"/>
    <property type="project" value="TreeGrafter"/>
</dbReference>
<evidence type="ECO:0000313" key="7">
    <source>
        <dbReference type="Proteomes" id="UP000295518"/>
    </source>
</evidence>
<feature type="transmembrane region" description="Helical" evidence="5">
    <location>
        <begin position="421"/>
        <end position="443"/>
    </location>
</feature>
<name>A0A4R6IFL5_9MOLU</name>
<feature type="transmembrane region" description="Helical" evidence="5">
    <location>
        <begin position="44"/>
        <end position="65"/>
    </location>
</feature>
<feature type="transmembrane region" description="Helical" evidence="5">
    <location>
        <begin position="349"/>
        <end position="371"/>
    </location>
</feature>
<reference evidence="6 7" key="1">
    <citation type="submission" date="2019-03" db="EMBL/GenBank/DDBJ databases">
        <title>Genomic Encyclopedia of Archaeal and Bacterial Type Strains, Phase II (KMG-II): from individual species to whole genera.</title>
        <authorList>
            <person name="Goeker M."/>
        </authorList>
    </citation>
    <scope>NUCLEOTIDE SEQUENCE [LARGE SCALE GENOMIC DNA]</scope>
    <source>
        <strain evidence="6 7">ATCC 700618</strain>
    </source>
</reference>
<sequence length="516" mass="58476">MDIENKKARKFGFIVALTFVIGSFIGIGVFFKNGGISNAVDGQSISWLSAWILGGLVSLFGAISFSDISKLKVGKITGITSWAQQLGNKKFGYFVGFNWSFFYWGIWTTVLGVFASEVFWTFISLLGVDISWIQIYHHIIFGFIISWFYIFISYLSPMIANYTSIITVALKIIPLIIAIVVGIVFFNNNDTNAVPTASNAFETNPGFSLDKVILASPGVLFAYDGFVSIGTMRKKMKNNGKQLPLVIMSGITIVAIFYTLIAIASILHNTGSVENLIKASLSNSSSWVAPFTYFFIFISTIGLINGNCAFTLNDFDNAVDVGLIFGSSYLKKRILSNHKNADFARKTRAVILIFLVNIFWSFFVFVPSLIYKTDDFVDGASNWPTVFFFNIYALIMIFYLYQKIWGKLKPVDIKKVTKKYWIYIFVTIIAILLIMVIEFGLLYKYFYDGIINSFASNPWEGFFSNPGYYNPNNIVQLSFYLFFLFLFLTLPYLNLFLIKKVERREIINKLHELSFG</sequence>
<dbReference type="Proteomes" id="UP000295518">
    <property type="component" value="Unassembled WGS sequence"/>
</dbReference>
<dbReference type="InterPro" id="IPR050598">
    <property type="entry name" value="AminoAcid_Transporter"/>
</dbReference>
<gene>
    <name evidence="6" type="ORF">EI74_0318</name>
</gene>
<feature type="transmembrane region" description="Helical" evidence="5">
    <location>
        <begin position="383"/>
        <end position="401"/>
    </location>
</feature>
<feature type="transmembrane region" description="Helical" evidence="5">
    <location>
        <begin position="12"/>
        <end position="32"/>
    </location>
</feature>
<dbReference type="InterPro" id="IPR002293">
    <property type="entry name" value="AA/rel_permease1"/>
</dbReference>
<feature type="transmembrane region" description="Helical" evidence="5">
    <location>
        <begin position="243"/>
        <end position="267"/>
    </location>
</feature>
<evidence type="ECO:0000256" key="5">
    <source>
        <dbReference type="SAM" id="Phobius"/>
    </source>
</evidence>
<dbReference type="Gene3D" id="1.20.1740.10">
    <property type="entry name" value="Amino acid/polyamine transporter I"/>
    <property type="match status" value="1"/>
</dbReference>
<keyword evidence="3 5" id="KW-1133">Transmembrane helix</keyword>
<feature type="transmembrane region" description="Helical" evidence="5">
    <location>
        <begin position="101"/>
        <end position="123"/>
    </location>
</feature>
<accession>A0A4R6IFL5</accession>
<feature type="transmembrane region" description="Helical" evidence="5">
    <location>
        <begin position="477"/>
        <end position="498"/>
    </location>
</feature>